<evidence type="ECO:0000313" key="2">
    <source>
        <dbReference type="EMBL" id="EMI16501.1"/>
    </source>
</evidence>
<reference evidence="2 3" key="1">
    <citation type="journal article" date="2013" name="Mar. Genomics">
        <title>Expression of sulfatases in Rhodopirellula baltica and the diversity of sulfatases in the genus Rhodopirellula.</title>
        <authorList>
            <person name="Wegner C.E."/>
            <person name="Richter-Heitmann T."/>
            <person name="Klindworth A."/>
            <person name="Klockow C."/>
            <person name="Richter M."/>
            <person name="Achstetter T."/>
            <person name="Glockner F.O."/>
            <person name="Harder J."/>
        </authorList>
    </citation>
    <scope>NUCLEOTIDE SEQUENCE [LARGE SCALE GENOMIC DNA]</scope>
    <source>
        <strain evidence="2 3">SM1</strain>
    </source>
</reference>
<dbReference type="Proteomes" id="UP000011991">
    <property type="component" value="Unassembled WGS sequence"/>
</dbReference>
<dbReference type="AlphaFoldDB" id="M5RBQ2"/>
<proteinExistence type="predicted"/>
<accession>M5RBQ2</accession>
<sequence>MSRQQRLHINEGDVGLGEAKQKASISDVEAKRYFDPGELDRSNPSLPRLESVRIAALMNSGSQQTNEVGGPGARTRIR</sequence>
<keyword evidence="3" id="KW-1185">Reference proteome</keyword>
<protein>
    <submittedName>
        <fullName evidence="2">Uncharacterized protein</fullName>
    </submittedName>
</protein>
<feature type="region of interest" description="Disordered" evidence="1">
    <location>
        <begin position="1"/>
        <end position="22"/>
    </location>
</feature>
<comment type="caution">
    <text evidence="2">The sequence shown here is derived from an EMBL/GenBank/DDBJ whole genome shotgun (WGS) entry which is preliminary data.</text>
</comment>
<evidence type="ECO:0000256" key="1">
    <source>
        <dbReference type="SAM" id="MobiDB-lite"/>
    </source>
</evidence>
<gene>
    <name evidence="2" type="ORF">RMSM_06574</name>
</gene>
<name>M5RBQ2_9BACT</name>
<evidence type="ECO:0000313" key="3">
    <source>
        <dbReference type="Proteomes" id="UP000011991"/>
    </source>
</evidence>
<feature type="region of interest" description="Disordered" evidence="1">
    <location>
        <begin position="58"/>
        <end position="78"/>
    </location>
</feature>
<dbReference type="PATRIC" id="fig|1265738.3.peg.6559"/>
<organism evidence="2 3">
    <name type="scientific">Rhodopirellula maiorica SM1</name>
    <dbReference type="NCBI Taxonomy" id="1265738"/>
    <lineage>
        <taxon>Bacteria</taxon>
        <taxon>Pseudomonadati</taxon>
        <taxon>Planctomycetota</taxon>
        <taxon>Planctomycetia</taxon>
        <taxon>Pirellulales</taxon>
        <taxon>Pirellulaceae</taxon>
        <taxon>Novipirellula</taxon>
    </lineage>
</organism>
<dbReference type="EMBL" id="ANOG01000950">
    <property type="protein sequence ID" value="EMI16501.1"/>
    <property type="molecule type" value="Genomic_DNA"/>
</dbReference>